<evidence type="ECO:0000256" key="1">
    <source>
        <dbReference type="ARBA" id="ARBA00004167"/>
    </source>
</evidence>
<keyword evidence="4" id="KW-0472">Membrane</keyword>
<feature type="domain" description="LicD/FKTN/FKRP nucleotidyltransferase" evidence="5">
    <location>
        <begin position="343"/>
        <end position="384"/>
    </location>
</feature>
<feature type="domain" description="LicD/FKTN/FKRP nucleotidyltransferase" evidence="5">
    <location>
        <begin position="224"/>
        <end position="331"/>
    </location>
</feature>
<keyword evidence="7" id="KW-1185">Reference proteome</keyword>
<evidence type="ECO:0000256" key="3">
    <source>
        <dbReference type="ARBA" id="ARBA00022989"/>
    </source>
</evidence>
<gene>
    <name evidence="6" type="ORF">CANCADRAFT_31715</name>
</gene>
<dbReference type="Proteomes" id="UP000095023">
    <property type="component" value="Unassembled WGS sequence"/>
</dbReference>
<protein>
    <recommendedName>
        <fullName evidence="5">LicD/FKTN/FKRP nucleotidyltransferase domain-containing protein</fullName>
    </recommendedName>
</protein>
<dbReference type="InterPro" id="IPR007074">
    <property type="entry name" value="LicD/FKTN/FKRP_NTP_transf"/>
</dbReference>
<dbReference type="PANTHER" id="PTHR15407">
    <property type="entry name" value="FUKUTIN-RELATED"/>
    <property type="match status" value="1"/>
</dbReference>
<keyword evidence="2" id="KW-0812">Transmembrane</keyword>
<evidence type="ECO:0000313" key="7">
    <source>
        <dbReference type="Proteomes" id="UP000095023"/>
    </source>
</evidence>
<dbReference type="AlphaFoldDB" id="A0A1E4TGI0"/>
<comment type="subcellular location">
    <subcellularLocation>
        <location evidence="1">Membrane</location>
        <topology evidence="1">Single-pass membrane protein</topology>
    </subcellularLocation>
</comment>
<dbReference type="GO" id="GO:0009100">
    <property type="term" value="P:glycoprotein metabolic process"/>
    <property type="evidence" value="ECO:0007669"/>
    <property type="project" value="UniProtKB-ARBA"/>
</dbReference>
<dbReference type="PANTHER" id="PTHR15407:SF28">
    <property type="entry name" value="RIBITOL-5-PHOSPHATE TRANSFERASE FKTN"/>
    <property type="match status" value="1"/>
</dbReference>
<evidence type="ECO:0000259" key="5">
    <source>
        <dbReference type="Pfam" id="PF04991"/>
    </source>
</evidence>
<keyword evidence="3" id="KW-1133">Transmembrane helix</keyword>
<dbReference type="Pfam" id="PF04991">
    <property type="entry name" value="LicD"/>
    <property type="match status" value="2"/>
</dbReference>
<evidence type="ECO:0000256" key="4">
    <source>
        <dbReference type="ARBA" id="ARBA00023136"/>
    </source>
</evidence>
<sequence>MGIINATSLLMWRKASKFRRLIFLITFSLLLLRLFKEHVLPVVSSPDLFLEVPVRYGRTFRNDYNYLPTLFIPPVPNLVYVEDQGDIEHDKSALNYNLPPSLLKYHDYLADYKISSVEKESPSSSAHRIANPLEYLVKDEDESQELMQVVEDRLEVNSLVPKDFQLMNQLVDQKFPKYFRELNFKFDRQHQGRHYDARFFTALLSYAEKRREMKRILRAWLAFCDRENIVTWLAHGSLLSWYWNAEIFPWDCDADVQVPISQLIRFANDYNATIIEYKEGEIVSKYLIDVNPFYVERVYGNGNNVIDMRFIDLDTGLFIDVTGLAVTRDTSRRSLAGRKHATVQCKDDHRYKFSEIFPLHKTIYEGVKAYVPYNFEKILVQEYGMEALCKSQYSYHTFDRDLLAWIPTKRDWAPDYPAVYKSKAMFAEQHILLRYAMQKYVSHNPIGPPQRVIKRLQSARSKVNHD</sequence>
<dbReference type="EMBL" id="KV453842">
    <property type="protein sequence ID" value="ODV90874.1"/>
    <property type="molecule type" value="Genomic_DNA"/>
</dbReference>
<name>A0A1E4TGI0_9ASCO</name>
<organism evidence="6 7">
    <name type="scientific">Tortispora caseinolytica NRRL Y-17796</name>
    <dbReference type="NCBI Taxonomy" id="767744"/>
    <lineage>
        <taxon>Eukaryota</taxon>
        <taxon>Fungi</taxon>
        <taxon>Dikarya</taxon>
        <taxon>Ascomycota</taxon>
        <taxon>Saccharomycotina</taxon>
        <taxon>Trigonopsidomycetes</taxon>
        <taxon>Trigonopsidales</taxon>
        <taxon>Trigonopsidaceae</taxon>
        <taxon>Tortispora</taxon>
    </lineage>
</organism>
<reference evidence="7" key="1">
    <citation type="submission" date="2016-02" db="EMBL/GenBank/DDBJ databases">
        <title>Comparative genomics of biotechnologically important yeasts.</title>
        <authorList>
            <consortium name="DOE Joint Genome Institute"/>
            <person name="Riley R."/>
            <person name="Haridas S."/>
            <person name="Wolfe K.H."/>
            <person name="Lopes M.R."/>
            <person name="Hittinger C.T."/>
            <person name="Goker M."/>
            <person name="Salamov A."/>
            <person name="Wisecaver J."/>
            <person name="Long T.M."/>
            <person name="Aerts A.L."/>
            <person name="Barry K."/>
            <person name="Choi C."/>
            <person name="Clum A."/>
            <person name="Coughlan A.Y."/>
            <person name="Deshpande S."/>
            <person name="Douglass A.P."/>
            <person name="Hanson S.J."/>
            <person name="Klenk H.-P."/>
            <person name="Labutti K."/>
            <person name="Lapidus A."/>
            <person name="Lindquist E."/>
            <person name="Lipzen A."/>
            <person name="Meier-Kolthoff J.P."/>
            <person name="Ohm R.A."/>
            <person name="Otillar R.P."/>
            <person name="Pangilinan J."/>
            <person name="Peng Y."/>
            <person name="Rokas A."/>
            <person name="Rosa C.A."/>
            <person name="Scheuner C."/>
            <person name="Sibirny A.A."/>
            <person name="Slot J.C."/>
            <person name="Stielow J.B."/>
            <person name="Sun H."/>
            <person name="Kurtzman C.P."/>
            <person name="Blackwell M."/>
            <person name="Jeffries T.W."/>
            <person name="Grigoriev I.V."/>
        </authorList>
    </citation>
    <scope>NUCLEOTIDE SEQUENCE [LARGE SCALE GENOMIC DNA]</scope>
    <source>
        <strain evidence="7">NRRL Y-17796</strain>
    </source>
</reference>
<dbReference type="InterPro" id="IPR009644">
    <property type="entry name" value="FKTN/MNN4/W02B3.4-1"/>
</dbReference>
<dbReference type="GO" id="GO:0016020">
    <property type="term" value="C:membrane"/>
    <property type="evidence" value="ECO:0007669"/>
    <property type="project" value="UniProtKB-SubCell"/>
</dbReference>
<accession>A0A1E4TGI0</accession>
<proteinExistence type="predicted"/>
<dbReference type="OrthoDB" id="444255at2759"/>
<evidence type="ECO:0000256" key="2">
    <source>
        <dbReference type="ARBA" id="ARBA00022692"/>
    </source>
</evidence>
<evidence type="ECO:0000313" key="6">
    <source>
        <dbReference type="EMBL" id="ODV90874.1"/>
    </source>
</evidence>